<reference evidence="1" key="1">
    <citation type="journal article" date="2020" name="Ecol. Evol.">
        <title>Genome structure and content of the rice root-knot nematode (Meloidogyne graminicola).</title>
        <authorList>
            <person name="Phan N.T."/>
            <person name="Danchin E.G.J."/>
            <person name="Klopp C."/>
            <person name="Perfus-Barbeoch L."/>
            <person name="Kozlowski D.K."/>
            <person name="Koutsovoulos G.D."/>
            <person name="Lopez-Roques C."/>
            <person name="Bouchez O."/>
            <person name="Zahm M."/>
            <person name="Besnard G."/>
            <person name="Bellafiore S."/>
        </authorList>
    </citation>
    <scope>NUCLEOTIDE SEQUENCE</scope>
    <source>
        <strain evidence="1">VN-18</strain>
    </source>
</reference>
<name>A0A8S9ZTL3_9BILA</name>
<dbReference type="AlphaFoldDB" id="A0A8S9ZTL3"/>
<dbReference type="OrthoDB" id="5891898at2759"/>
<evidence type="ECO:0000313" key="2">
    <source>
        <dbReference type="Proteomes" id="UP000605970"/>
    </source>
</evidence>
<protein>
    <submittedName>
        <fullName evidence="1">Uncharacterized protein</fullName>
    </submittedName>
</protein>
<organism evidence="1 2">
    <name type="scientific">Meloidogyne graminicola</name>
    <dbReference type="NCBI Taxonomy" id="189291"/>
    <lineage>
        <taxon>Eukaryota</taxon>
        <taxon>Metazoa</taxon>
        <taxon>Ecdysozoa</taxon>
        <taxon>Nematoda</taxon>
        <taxon>Chromadorea</taxon>
        <taxon>Rhabditida</taxon>
        <taxon>Tylenchina</taxon>
        <taxon>Tylenchomorpha</taxon>
        <taxon>Tylenchoidea</taxon>
        <taxon>Meloidogynidae</taxon>
        <taxon>Meloidogyninae</taxon>
        <taxon>Meloidogyne</taxon>
    </lineage>
</organism>
<evidence type="ECO:0000313" key="1">
    <source>
        <dbReference type="EMBL" id="KAF7636329.1"/>
    </source>
</evidence>
<accession>A0A8S9ZTL3</accession>
<proteinExistence type="predicted"/>
<keyword evidence="2" id="KW-1185">Reference proteome</keyword>
<gene>
    <name evidence="1" type="ORF">Mgra_00004315</name>
</gene>
<comment type="caution">
    <text evidence="1">The sequence shown here is derived from an EMBL/GenBank/DDBJ whole genome shotgun (WGS) entry which is preliminary data.</text>
</comment>
<dbReference type="EMBL" id="JABEBT010000031">
    <property type="protein sequence ID" value="KAF7636329.1"/>
    <property type="molecule type" value="Genomic_DNA"/>
</dbReference>
<dbReference type="Proteomes" id="UP000605970">
    <property type="component" value="Unassembled WGS sequence"/>
</dbReference>
<sequence length="275" mass="31445">MCSDLSYKDLPIKMYAELAKMAEKRSDITQTQAIAHSTTTGHSLFPGMEIVSNETFWQLQLNNNELDKILENGMNVLCGTLKSTIYLPGKLGTGDVHYLVKHWEEMNTNDEGKLDKSINLNILTNLLNTGQLGAVTVNLDARPSIISILFFHGNNYSLWDGQSIWVDRISVSPVHFECHFPNSISAMFGKLVELSKAIGSKRINWTFNEESTNNFGQIMENIGAINMTKNENWYIYRSNKQQISEYLNDGDIRYMKLNKDYKKLTNEWLKKTKNN</sequence>
<dbReference type="Gene3D" id="3.40.630.30">
    <property type="match status" value="1"/>
</dbReference>